<dbReference type="RefSeq" id="WP_214157795.1">
    <property type="nucleotide sequence ID" value="NZ_JAHBAY010000009.1"/>
</dbReference>
<dbReference type="InterPro" id="IPR029787">
    <property type="entry name" value="Nucleotide_cyclase"/>
</dbReference>
<name>A0ABS5TN17_9ACTN</name>
<dbReference type="Proteomes" id="UP001197247">
    <property type="component" value="Unassembled WGS sequence"/>
</dbReference>
<dbReference type="SMART" id="SM00065">
    <property type="entry name" value="GAF"/>
    <property type="match status" value="2"/>
</dbReference>
<dbReference type="Gene3D" id="3.30.450.40">
    <property type="match status" value="2"/>
</dbReference>
<dbReference type="SUPFAM" id="SSF55073">
    <property type="entry name" value="Nucleotide cyclase"/>
    <property type="match status" value="1"/>
</dbReference>
<evidence type="ECO:0000313" key="2">
    <source>
        <dbReference type="EMBL" id="MBT0771463.1"/>
    </source>
</evidence>
<reference evidence="2 3" key="1">
    <citation type="submission" date="2021-05" db="EMBL/GenBank/DDBJ databases">
        <title>Kineosporia and Streptomyces sp. nov. two new marine actinobacteria isolated from Coral.</title>
        <authorList>
            <person name="Buangrab K."/>
            <person name="Sutthacheep M."/>
            <person name="Yeemin T."/>
            <person name="Harunari E."/>
            <person name="Igarashi Y."/>
            <person name="Kanchanasin P."/>
            <person name="Tanasupawat S."/>
            <person name="Phongsopitanun W."/>
        </authorList>
    </citation>
    <scope>NUCLEOTIDE SEQUENCE [LARGE SCALE GENOMIC DNA]</scope>
    <source>
        <strain evidence="2 3">J2-2</strain>
    </source>
</reference>
<dbReference type="NCBIfam" id="TIGR00254">
    <property type="entry name" value="GGDEF"/>
    <property type="match status" value="1"/>
</dbReference>
<dbReference type="PANTHER" id="PTHR44757">
    <property type="entry name" value="DIGUANYLATE CYCLASE DGCP"/>
    <property type="match status" value="1"/>
</dbReference>
<evidence type="ECO:0000313" key="3">
    <source>
        <dbReference type="Proteomes" id="UP001197247"/>
    </source>
</evidence>
<dbReference type="InterPro" id="IPR052155">
    <property type="entry name" value="Biofilm_reg_signaling"/>
</dbReference>
<dbReference type="SMART" id="SM00267">
    <property type="entry name" value="GGDEF"/>
    <property type="match status" value="1"/>
</dbReference>
<dbReference type="Pfam" id="PF13185">
    <property type="entry name" value="GAF_2"/>
    <property type="match status" value="1"/>
</dbReference>
<dbReference type="InterPro" id="IPR029016">
    <property type="entry name" value="GAF-like_dom_sf"/>
</dbReference>
<dbReference type="PANTHER" id="PTHR44757:SF2">
    <property type="entry name" value="BIOFILM ARCHITECTURE MAINTENANCE PROTEIN MBAA"/>
    <property type="match status" value="1"/>
</dbReference>
<evidence type="ECO:0000259" key="1">
    <source>
        <dbReference type="PROSITE" id="PS50887"/>
    </source>
</evidence>
<dbReference type="Gene3D" id="3.30.70.270">
    <property type="match status" value="1"/>
</dbReference>
<accession>A0ABS5TN17</accession>
<dbReference type="Pfam" id="PF01590">
    <property type="entry name" value="GAF"/>
    <property type="match status" value="1"/>
</dbReference>
<comment type="caution">
    <text evidence="2">The sequence shown here is derived from an EMBL/GenBank/DDBJ whole genome shotgun (WGS) entry which is preliminary data.</text>
</comment>
<protein>
    <submittedName>
        <fullName evidence="2">Sensor domain-containing diguanylate cyclase</fullName>
    </submittedName>
</protein>
<dbReference type="SUPFAM" id="SSF55781">
    <property type="entry name" value="GAF domain-like"/>
    <property type="match status" value="2"/>
</dbReference>
<dbReference type="Pfam" id="PF00990">
    <property type="entry name" value="GGDEF"/>
    <property type="match status" value="1"/>
</dbReference>
<gene>
    <name evidence="2" type="ORF">KIH74_21175</name>
</gene>
<dbReference type="EMBL" id="JAHBAY010000009">
    <property type="protein sequence ID" value="MBT0771463.1"/>
    <property type="molecule type" value="Genomic_DNA"/>
</dbReference>
<dbReference type="InterPro" id="IPR000160">
    <property type="entry name" value="GGDEF_dom"/>
</dbReference>
<feature type="domain" description="GGDEF" evidence="1">
    <location>
        <begin position="390"/>
        <end position="525"/>
    </location>
</feature>
<dbReference type="InterPro" id="IPR003018">
    <property type="entry name" value="GAF"/>
</dbReference>
<keyword evidence="3" id="KW-1185">Reference proteome</keyword>
<organism evidence="2 3">
    <name type="scientific">Kineosporia corallincola</name>
    <dbReference type="NCBI Taxonomy" id="2835133"/>
    <lineage>
        <taxon>Bacteria</taxon>
        <taxon>Bacillati</taxon>
        <taxon>Actinomycetota</taxon>
        <taxon>Actinomycetes</taxon>
        <taxon>Kineosporiales</taxon>
        <taxon>Kineosporiaceae</taxon>
        <taxon>Kineosporia</taxon>
    </lineage>
</organism>
<sequence length="525" mass="56476">MEPGHPRVLPGLLSLLEAGRGEADERIRHALEVLVEQTGVDTAFVSRFRDGQRHVTHLAGLPLPPHRKDPVAVHDTICWLVATEAVETLVTDTGRHPVLSRHPMTRRSGTLLSGLGTHAGVPLVVDGDIVGAVCAVAATPRPDLTARDADRLATTGEFIGQVLARSVRGTPDPVVAQDLPDLPDVGYLAELVARSDDLESLTRPLLELLHAATGLESTYLTFVDWAGDRQQIVHSLNTGSLTIPEGLSVPWSDTLCRRALDAGIPYTADVPAVWGDSDAARELGIRTYVSVPVVDQSQAMIGTLCGAAASSVLLHDHDLVTMQLFARVLAEQISRERAAGRERARAEMLARRTRPLRRPDTVDDLTGLYNRNGIREWLTTAIGTLQPGSEQLAIAFIDVDGFTAINDLYGPDTGDDVLRLMAGSLRAAGRPEDLLGRHDRDRFVAAAVLAPSDASFGNWNHRFRAATHLLHRTAYRPTGSLPGGDLLVHAAVGAITVVEAATTPEHALEVAEQAMRRSKVRGHAG</sequence>
<dbReference type="InterPro" id="IPR043128">
    <property type="entry name" value="Rev_trsase/Diguanyl_cyclase"/>
</dbReference>
<dbReference type="PROSITE" id="PS50887">
    <property type="entry name" value="GGDEF"/>
    <property type="match status" value="1"/>
</dbReference>
<proteinExistence type="predicted"/>
<dbReference type="CDD" id="cd01949">
    <property type="entry name" value="GGDEF"/>
    <property type="match status" value="1"/>
</dbReference>